<comment type="subunit">
    <text evidence="9">Homodimer, forms a heterotetramer with a Cas1 homodimer.</text>
</comment>
<evidence type="ECO:0000256" key="6">
    <source>
        <dbReference type="ARBA" id="ARBA00022801"/>
    </source>
</evidence>
<dbReference type="AlphaFoldDB" id="A0A938XRU4"/>
<evidence type="ECO:0000256" key="8">
    <source>
        <dbReference type="ARBA" id="ARBA00023118"/>
    </source>
</evidence>
<dbReference type="GO" id="GO:0043571">
    <property type="term" value="P:maintenance of CRISPR repeat elements"/>
    <property type="evidence" value="ECO:0007669"/>
    <property type="project" value="UniProtKB-UniRule"/>
</dbReference>
<comment type="caution">
    <text evidence="11">The sequence shown here is derived from an EMBL/GenBank/DDBJ whole genome shotgun (WGS) entry which is preliminary data.</text>
</comment>
<dbReference type="PANTHER" id="PTHR34405">
    <property type="entry name" value="CRISPR-ASSOCIATED ENDORIBONUCLEASE CAS2"/>
    <property type="match status" value="1"/>
</dbReference>
<evidence type="ECO:0000256" key="1">
    <source>
        <dbReference type="ARBA" id="ARBA00001946"/>
    </source>
</evidence>
<dbReference type="EC" id="3.1.-.-" evidence="9"/>
<reference evidence="11" key="1">
    <citation type="submission" date="2021-01" db="EMBL/GenBank/DDBJ databases">
        <title>Genomic Encyclopedia of Type Strains, Phase IV (KMG-IV): sequencing the most valuable type-strain genomes for metagenomic binning, comparative biology and taxonomic classification.</title>
        <authorList>
            <person name="Goeker M."/>
        </authorList>
    </citation>
    <scope>NUCLEOTIDE SEQUENCE</scope>
    <source>
        <strain evidence="11">DSM 23230</strain>
    </source>
</reference>
<evidence type="ECO:0000256" key="2">
    <source>
        <dbReference type="ARBA" id="ARBA00009959"/>
    </source>
</evidence>
<keyword evidence="6 9" id="KW-0378">Hydrolase</keyword>
<accession>A0A938XRU4</accession>
<comment type="cofactor">
    <cofactor evidence="1 9">
        <name>Mg(2+)</name>
        <dbReference type="ChEBI" id="CHEBI:18420"/>
    </cofactor>
</comment>
<comment type="similarity">
    <text evidence="2 9 10">Belongs to the CRISPR-associated endoribonuclease Cas2 protein family.</text>
</comment>
<dbReference type="GO" id="GO:0046872">
    <property type="term" value="F:metal ion binding"/>
    <property type="evidence" value="ECO:0007669"/>
    <property type="project" value="UniProtKB-UniRule"/>
</dbReference>
<dbReference type="EMBL" id="JAFBDQ010000002">
    <property type="protein sequence ID" value="MBM7555649.1"/>
    <property type="molecule type" value="Genomic_DNA"/>
</dbReference>
<organism evidence="11 12">
    <name type="scientific">Halanaerobacter jeridensis</name>
    <dbReference type="NCBI Taxonomy" id="706427"/>
    <lineage>
        <taxon>Bacteria</taxon>
        <taxon>Bacillati</taxon>
        <taxon>Bacillota</taxon>
        <taxon>Clostridia</taxon>
        <taxon>Halanaerobiales</taxon>
        <taxon>Halobacteroidaceae</taxon>
        <taxon>Halanaerobacter</taxon>
    </lineage>
</organism>
<keyword evidence="5 9" id="KW-0255">Endonuclease</keyword>
<dbReference type="GO" id="GO:0016787">
    <property type="term" value="F:hydrolase activity"/>
    <property type="evidence" value="ECO:0007669"/>
    <property type="project" value="UniProtKB-KW"/>
</dbReference>
<dbReference type="GO" id="GO:0051607">
    <property type="term" value="P:defense response to virus"/>
    <property type="evidence" value="ECO:0007669"/>
    <property type="project" value="UniProtKB-UniRule"/>
</dbReference>
<dbReference type="HAMAP" id="MF_01471">
    <property type="entry name" value="Cas2"/>
    <property type="match status" value="1"/>
</dbReference>
<evidence type="ECO:0000313" key="12">
    <source>
        <dbReference type="Proteomes" id="UP000774000"/>
    </source>
</evidence>
<keyword evidence="8 9" id="KW-0051">Antiviral defense</keyword>
<comment type="function">
    <text evidence="9">CRISPR (clustered regularly interspaced short palindromic repeat), is an adaptive immune system that provides protection against mobile genetic elements (viruses, transposable elements and conjugative plasmids). CRISPR clusters contain sequences complementary to antecedent mobile elements and target invading nucleic acids. CRISPR clusters are transcribed and processed into CRISPR RNA (crRNA). Functions as a ssRNA-specific endoribonuclease. Involved in the integration of spacer DNA into the CRISPR cassette.</text>
</comment>
<dbReference type="InterPro" id="IPR019199">
    <property type="entry name" value="Virulence_VapD/CRISPR_Cas2"/>
</dbReference>
<name>A0A938XRU4_9FIRM</name>
<protein>
    <recommendedName>
        <fullName evidence="9">CRISPR-associated endoribonuclease Cas2</fullName>
        <ecNumber evidence="9">3.1.-.-</ecNumber>
    </recommendedName>
</protein>
<keyword evidence="4 9" id="KW-0479">Metal-binding</keyword>
<dbReference type="GO" id="GO:0004521">
    <property type="term" value="F:RNA endonuclease activity"/>
    <property type="evidence" value="ECO:0007669"/>
    <property type="project" value="UniProtKB-UniRule"/>
</dbReference>
<keyword evidence="7 9" id="KW-0460">Magnesium</keyword>
<keyword evidence="12" id="KW-1185">Reference proteome</keyword>
<dbReference type="InterPro" id="IPR021127">
    <property type="entry name" value="CRISPR_associated_Cas2"/>
</dbReference>
<dbReference type="CDD" id="cd09725">
    <property type="entry name" value="Cas2_I_II_III"/>
    <property type="match status" value="1"/>
</dbReference>
<evidence type="ECO:0000256" key="10">
    <source>
        <dbReference type="PIRNR" id="PIRNR032582"/>
    </source>
</evidence>
<evidence type="ECO:0000313" key="11">
    <source>
        <dbReference type="EMBL" id="MBM7555649.1"/>
    </source>
</evidence>
<evidence type="ECO:0000256" key="9">
    <source>
        <dbReference type="HAMAP-Rule" id="MF_01471"/>
    </source>
</evidence>
<proteinExistence type="inferred from homology"/>
<keyword evidence="3 9" id="KW-0540">Nuclease</keyword>
<gene>
    <name evidence="9" type="primary">cas2</name>
    <name evidence="11" type="ORF">JOC47_000474</name>
</gene>
<dbReference type="Gene3D" id="3.30.70.240">
    <property type="match status" value="1"/>
</dbReference>
<evidence type="ECO:0000256" key="3">
    <source>
        <dbReference type="ARBA" id="ARBA00022722"/>
    </source>
</evidence>
<dbReference type="NCBIfam" id="TIGR01573">
    <property type="entry name" value="cas2"/>
    <property type="match status" value="1"/>
</dbReference>
<evidence type="ECO:0000256" key="4">
    <source>
        <dbReference type="ARBA" id="ARBA00022723"/>
    </source>
</evidence>
<sequence length="90" mass="10974">MFVLISYDISDDKRRTKIHKTLKDFGTWIQYSVFECELKEKEYLQLRYRLKKKIDITEDNIRFYFLCKKCQDKIEKIGDQNSPIEESVIL</sequence>
<dbReference type="PANTHER" id="PTHR34405:SF3">
    <property type="entry name" value="CRISPR-ASSOCIATED ENDORIBONUCLEASE CAS2 3"/>
    <property type="match status" value="1"/>
</dbReference>
<dbReference type="PIRSF" id="PIRSF032582">
    <property type="entry name" value="Cas2"/>
    <property type="match status" value="1"/>
</dbReference>
<dbReference type="Pfam" id="PF09827">
    <property type="entry name" value="CRISPR_Cas2"/>
    <property type="match status" value="1"/>
</dbReference>
<dbReference type="RefSeq" id="WP_204700375.1">
    <property type="nucleotide sequence ID" value="NZ_JAFBDQ010000002.1"/>
</dbReference>
<evidence type="ECO:0000256" key="7">
    <source>
        <dbReference type="ARBA" id="ARBA00022842"/>
    </source>
</evidence>
<evidence type="ECO:0000256" key="5">
    <source>
        <dbReference type="ARBA" id="ARBA00022759"/>
    </source>
</evidence>
<dbReference type="SUPFAM" id="SSF143430">
    <property type="entry name" value="TTP0101/SSO1404-like"/>
    <property type="match status" value="1"/>
</dbReference>
<feature type="binding site" evidence="9">
    <location>
        <position position="8"/>
    </location>
    <ligand>
        <name>Mg(2+)</name>
        <dbReference type="ChEBI" id="CHEBI:18420"/>
        <note>catalytic</note>
    </ligand>
</feature>
<dbReference type="Proteomes" id="UP000774000">
    <property type="component" value="Unassembled WGS sequence"/>
</dbReference>